<keyword evidence="2" id="KW-1185">Reference proteome</keyword>
<evidence type="ECO:0008006" key="3">
    <source>
        <dbReference type="Google" id="ProtNLM"/>
    </source>
</evidence>
<comment type="caution">
    <text evidence="1">The sequence shown here is derived from an EMBL/GenBank/DDBJ whole genome shotgun (WGS) entry which is preliminary data.</text>
</comment>
<accession>A0ABT4I845</accession>
<proteinExistence type="predicted"/>
<protein>
    <recommendedName>
        <fullName evidence="3">PIN domain-containing protein</fullName>
    </recommendedName>
</protein>
<name>A0ABT4I845_9ACTO</name>
<sequence>MILVDTNVWSAVDAHLLASVLAETGSLVWTRDEWLMAAARELDVLFAE</sequence>
<dbReference type="EMBL" id="JAPTMY010000009">
    <property type="protein sequence ID" value="MCZ0857509.1"/>
    <property type="molecule type" value="Genomic_DNA"/>
</dbReference>
<reference evidence="1" key="1">
    <citation type="submission" date="2022-10" db="EMBL/GenBank/DDBJ databases">
        <title>Genome sequence of Actinomyces israelii ATCC 10048.</title>
        <authorList>
            <person name="Watt R.M."/>
            <person name="Tong W.M."/>
        </authorList>
    </citation>
    <scope>NUCLEOTIDE SEQUENCE</scope>
    <source>
        <strain evidence="1">ATCC 10048</strain>
    </source>
</reference>
<evidence type="ECO:0000313" key="1">
    <source>
        <dbReference type="EMBL" id="MCZ0857509.1"/>
    </source>
</evidence>
<organism evidence="1 2">
    <name type="scientific">Actinomyces israelii</name>
    <dbReference type="NCBI Taxonomy" id="1659"/>
    <lineage>
        <taxon>Bacteria</taxon>
        <taxon>Bacillati</taxon>
        <taxon>Actinomycetota</taxon>
        <taxon>Actinomycetes</taxon>
        <taxon>Actinomycetales</taxon>
        <taxon>Actinomycetaceae</taxon>
        <taxon>Actinomyces</taxon>
    </lineage>
</organism>
<gene>
    <name evidence="1" type="ORF">OHJ16_05565</name>
</gene>
<dbReference type="Proteomes" id="UP001072034">
    <property type="component" value="Unassembled WGS sequence"/>
</dbReference>
<dbReference type="RefSeq" id="WP_268917082.1">
    <property type="nucleotide sequence ID" value="NZ_JAPTMY010000009.1"/>
</dbReference>
<evidence type="ECO:0000313" key="2">
    <source>
        <dbReference type="Proteomes" id="UP001072034"/>
    </source>
</evidence>